<reference evidence="1 2" key="1">
    <citation type="journal article" date="2020" name="Microb. Ecol.">
        <title>Ecogenomics of the Marine Benthic Filamentous Cyanobacterium Adonisia.</title>
        <authorList>
            <person name="Walter J.M."/>
            <person name="Coutinho F.H."/>
            <person name="Leomil L."/>
            <person name="Hargreaves P.I."/>
            <person name="Campeao M.E."/>
            <person name="Vieira V.V."/>
            <person name="Silva B.S."/>
            <person name="Fistarol G.O."/>
            <person name="Salomon P.S."/>
            <person name="Sawabe T."/>
            <person name="Mino S."/>
            <person name="Hosokawa M."/>
            <person name="Miyashita H."/>
            <person name="Maruyama F."/>
            <person name="van Verk M.C."/>
            <person name="Dutilh B.E."/>
            <person name="Thompson C.C."/>
            <person name="Thompson F.L."/>
        </authorList>
    </citation>
    <scope>NUCLEOTIDE SEQUENCE [LARGE SCALE GENOMIC DNA]</scope>
    <source>
        <strain evidence="1 2">CCMR0081</strain>
    </source>
</reference>
<evidence type="ECO:0000313" key="2">
    <source>
        <dbReference type="Proteomes" id="UP000481033"/>
    </source>
</evidence>
<keyword evidence="2" id="KW-1185">Reference proteome</keyword>
<organism evidence="1 2">
    <name type="scientific">Adonisia turfae CCMR0081</name>
    <dbReference type="NCBI Taxonomy" id="2292702"/>
    <lineage>
        <taxon>Bacteria</taxon>
        <taxon>Bacillati</taxon>
        <taxon>Cyanobacteriota</taxon>
        <taxon>Adonisia</taxon>
        <taxon>Adonisia turfae</taxon>
    </lineage>
</organism>
<evidence type="ECO:0000313" key="1">
    <source>
        <dbReference type="EMBL" id="NEZ58228.1"/>
    </source>
</evidence>
<dbReference type="RefSeq" id="WP_163700651.1">
    <property type="nucleotide sequence ID" value="NZ_QXHD01000004.1"/>
</dbReference>
<comment type="caution">
    <text evidence="1">The sequence shown here is derived from an EMBL/GenBank/DDBJ whole genome shotgun (WGS) entry which is preliminary data.</text>
</comment>
<dbReference type="Proteomes" id="UP000481033">
    <property type="component" value="Unassembled WGS sequence"/>
</dbReference>
<name>A0A6M0RPN4_9CYAN</name>
<proteinExistence type="predicted"/>
<dbReference type="AlphaFoldDB" id="A0A6M0RPN4"/>
<dbReference type="EMBL" id="QXHD01000004">
    <property type="protein sequence ID" value="NEZ58228.1"/>
    <property type="molecule type" value="Genomic_DNA"/>
</dbReference>
<sequence length="143" mass="15214">MLFFKQGLIALFSGGAAWNSPSLKAILLSSYTYDSTHQFVSDIAFNELTGYDRPDVSASVIYNDGEDRLELRFVDTTITAVADAQTVGAFALFIEGEDDTDSDLIAYQTGVSEATNGGAITLNAPPNSLGSDNFIFAVPRGGV</sequence>
<gene>
    <name evidence="1" type="ORF">DXZ20_21800</name>
</gene>
<protein>
    <submittedName>
        <fullName evidence="1">Uncharacterized protein</fullName>
    </submittedName>
</protein>
<accession>A0A6M0RPN4</accession>